<protein>
    <submittedName>
        <fullName evidence="3">Putative aldehyde dehydrogenase</fullName>
    </submittedName>
</protein>
<evidence type="ECO:0000259" key="2">
    <source>
        <dbReference type="Pfam" id="PF00171"/>
    </source>
</evidence>
<evidence type="ECO:0000313" key="3">
    <source>
        <dbReference type="EMBL" id="PWA89003.1"/>
    </source>
</evidence>
<sequence>MSFSQQLELVIPWQGPLEFMVAVITPFNFSLEIHLLQLTGALYMGNKHVLKVDSKLYVVNLICLAYLLFMSNVSKVDKGLLKVKPFD</sequence>
<proteinExistence type="predicted"/>
<accession>A0A2U1PTE5</accession>
<evidence type="ECO:0000313" key="4">
    <source>
        <dbReference type="Proteomes" id="UP000245207"/>
    </source>
</evidence>
<dbReference type="EMBL" id="PKPP01000758">
    <property type="protein sequence ID" value="PWA89003.1"/>
    <property type="molecule type" value="Genomic_DNA"/>
</dbReference>
<keyword evidence="4" id="KW-1185">Reference proteome</keyword>
<dbReference type="SUPFAM" id="SSF53720">
    <property type="entry name" value="ALDH-like"/>
    <property type="match status" value="1"/>
</dbReference>
<comment type="caution">
    <text evidence="3">The sequence shown here is derived from an EMBL/GenBank/DDBJ whole genome shotgun (WGS) entry which is preliminary data.</text>
</comment>
<dbReference type="STRING" id="35608.A0A2U1PTE5"/>
<dbReference type="InterPro" id="IPR016162">
    <property type="entry name" value="Ald_DH_N"/>
</dbReference>
<dbReference type="InterPro" id="IPR015590">
    <property type="entry name" value="Aldehyde_DH_dom"/>
</dbReference>
<keyword evidence="1" id="KW-0472">Membrane</keyword>
<dbReference type="Gene3D" id="3.40.605.10">
    <property type="entry name" value="Aldehyde Dehydrogenase, Chain A, domain 1"/>
    <property type="match status" value="1"/>
</dbReference>
<dbReference type="GO" id="GO:0016491">
    <property type="term" value="F:oxidoreductase activity"/>
    <property type="evidence" value="ECO:0007669"/>
    <property type="project" value="InterPro"/>
</dbReference>
<feature type="transmembrane region" description="Helical" evidence="1">
    <location>
        <begin position="20"/>
        <end position="44"/>
    </location>
</feature>
<dbReference type="InterPro" id="IPR016161">
    <property type="entry name" value="Ald_DH/histidinol_DH"/>
</dbReference>
<gene>
    <name evidence="3" type="ORF">CTI12_AA115180</name>
</gene>
<organism evidence="3 4">
    <name type="scientific">Artemisia annua</name>
    <name type="common">Sweet wormwood</name>
    <dbReference type="NCBI Taxonomy" id="35608"/>
    <lineage>
        <taxon>Eukaryota</taxon>
        <taxon>Viridiplantae</taxon>
        <taxon>Streptophyta</taxon>
        <taxon>Embryophyta</taxon>
        <taxon>Tracheophyta</taxon>
        <taxon>Spermatophyta</taxon>
        <taxon>Magnoliopsida</taxon>
        <taxon>eudicotyledons</taxon>
        <taxon>Gunneridae</taxon>
        <taxon>Pentapetalae</taxon>
        <taxon>asterids</taxon>
        <taxon>campanulids</taxon>
        <taxon>Asterales</taxon>
        <taxon>Asteraceae</taxon>
        <taxon>Asteroideae</taxon>
        <taxon>Anthemideae</taxon>
        <taxon>Artemisiinae</taxon>
        <taxon>Artemisia</taxon>
    </lineage>
</organism>
<dbReference type="Pfam" id="PF00171">
    <property type="entry name" value="Aldedh"/>
    <property type="match status" value="1"/>
</dbReference>
<dbReference type="Proteomes" id="UP000245207">
    <property type="component" value="Unassembled WGS sequence"/>
</dbReference>
<feature type="domain" description="Aldehyde dehydrogenase" evidence="2">
    <location>
        <begin position="20"/>
        <end position="64"/>
    </location>
</feature>
<dbReference type="AlphaFoldDB" id="A0A2U1PTE5"/>
<feature type="transmembrane region" description="Helical" evidence="1">
    <location>
        <begin position="56"/>
        <end position="74"/>
    </location>
</feature>
<name>A0A2U1PTE5_ARTAN</name>
<dbReference type="OrthoDB" id="440325at2759"/>
<reference evidence="3 4" key="1">
    <citation type="journal article" date="2018" name="Mol. Plant">
        <title>The genome of Artemisia annua provides insight into the evolution of Asteraceae family and artemisinin biosynthesis.</title>
        <authorList>
            <person name="Shen Q."/>
            <person name="Zhang L."/>
            <person name="Liao Z."/>
            <person name="Wang S."/>
            <person name="Yan T."/>
            <person name="Shi P."/>
            <person name="Liu M."/>
            <person name="Fu X."/>
            <person name="Pan Q."/>
            <person name="Wang Y."/>
            <person name="Lv Z."/>
            <person name="Lu X."/>
            <person name="Zhang F."/>
            <person name="Jiang W."/>
            <person name="Ma Y."/>
            <person name="Chen M."/>
            <person name="Hao X."/>
            <person name="Li L."/>
            <person name="Tang Y."/>
            <person name="Lv G."/>
            <person name="Zhou Y."/>
            <person name="Sun X."/>
            <person name="Brodelius P.E."/>
            <person name="Rose J.K.C."/>
            <person name="Tang K."/>
        </authorList>
    </citation>
    <scope>NUCLEOTIDE SEQUENCE [LARGE SCALE GENOMIC DNA]</scope>
    <source>
        <strain evidence="4">cv. Huhao1</strain>
        <tissue evidence="3">Leaf</tissue>
    </source>
</reference>
<keyword evidence="1" id="KW-0812">Transmembrane</keyword>
<keyword evidence="1" id="KW-1133">Transmembrane helix</keyword>
<evidence type="ECO:0000256" key="1">
    <source>
        <dbReference type="SAM" id="Phobius"/>
    </source>
</evidence>